<dbReference type="Gene3D" id="6.10.140.1330">
    <property type="match status" value="1"/>
</dbReference>
<dbReference type="OrthoDB" id="9809206at2"/>
<dbReference type="GO" id="GO:0015386">
    <property type="term" value="F:potassium:proton antiporter activity"/>
    <property type="evidence" value="ECO:0007669"/>
    <property type="project" value="TreeGrafter"/>
</dbReference>
<accession>A0A4Q7MXN5</accession>
<feature type="transmembrane region" description="Helical" evidence="10">
    <location>
        <begin position="268"/>
        <end position="286"/>
    </location>
</feature>
<dbReference type="EMBL" id="SGXA01000002">
    <property type="protein sequence ID" value="RZS71870.1"/>
    <property type="molecule type" value="Genomic_DNA"/>
</dbReference>
<keyword evidence="13" id="KW-1185">Reference proteome</keyword>
<evidence type="ECO:0000256" key="2">
    <source>
        <dbReference type="ARBA" id="ARBA00022448"/>
    </source>
</evidence>
<feature type="transmembrane region" description="Helical" evidence="10">
    <location>
        <begin position="348"/>
        <end position="372"/>
    </location>
</feature>
<dbReference type="InterPro" id="IPR018422">
    <property type="entry name" value="Cation/H_exchanger_CPA1"/>
</dbReference>
<keyword evidence="5 10" id="KW-1133">Transmembrane helix</keyword>
<comment type="function">
    <text evidence="10">Na(+)/H(+) antiporter that extrudes sodium in exchange for external protons.</text>
</comment>
<evidence type="ECO:0000259" key="11">
    <source>
        <dbReference type="Pfam" id="PF00999"/>
    </source>
</evidence>
<evidence type="ECO:0000313" key="13">
    <source>
        <dbReference type="Proteomes" id="UP000293874"/>
    </source>
</evidence>
<evidence type="ECO:0000256" key="7">
    <source>
        <dbReference type="ARBA" id="ARBA00023065"/>
    </source>
</evidence>
<dbReference type="Proteomes" id="UP000293874">
    <property type="component" value="Unassembled WGS sequence"/>
</dbReference>
<keyword evidence="3 10" id="KW-1003">Cell membrane</keyword>
<name>A0A4Q7MXN5_9BACT</name>
<evidence type="ECO:0000256" key="4">
    <source>
        <dbReference type="ARBA" id="ARBA00022692"/>
    </source>
</evidence>
<protein>
    <submittedName>
        <fullName evidence="12">Sodium/proton antiporter (CPA1 family)</fullName>
    </submittedName>
</protein>
<evidence type="ECO:0000256" key="6">
    <source>
        <dbReference type="ARBA" id="ARBA00023053"/>
    </source>
</evidence>
<evidence type="ECO:0000256" key="3">
    <source>
        <dbReference type="ARBA" id="ARBA00022475"/>
    </source>
</evidence>
<proteinExistence type="inferred from homology"/>
<dbReference type="GO" id="GO:0098719">
    <property type="term" value="P:sodium ion import across plasma membrane"/>
    <property type="evidence" value="ECO:0007669"/>
    <property type="project" value="TreeGrafter"/>
</dbReference>
<evidence type="ECO:0000256" key="1">
    <source>
        <dbReference type="ARBA" id="ARBA00004651"/>
    </source>
</evidence>
<dbReference type="PANTHER" id="PTHR10110">
    <property type="entry name" value="SODIUM/HYDROGEN EXCHANGER"/>
    <property type="match status" value="1"/>
</dbReference>
<gene>
    <name evidence="12" type="ORF">EV199_3783</name>
</gene>
<keyword evidence="4 10" id="KW-0812">Transmembrane</keyword>
<dbReference type="RefSeq" id="WP_130542337.1">
    <property type="nucleotide sequence ID" value="NZ_CP042431.1"/>
</dbReference>
<dbReference type="PANTHER" id="PTHR10110:SF86">
    <property type="entry name" value="SODIUM_HYDROGEN EXCHANGER 7"/>
    <property type="match status" value="1"/>
</dbReference>
<dbReference type="GO" id="GO:0051453">
    <property type="term" value="P:regulation of intracellular pH"/>
    <property type="evidence" value="ECO:0007669"/>
    <property type="project" value="TreeGrafter"/>
</dbReference>
<feature type="transmembrane region" description="Helical" evidence="10">
    <location>
        <begin position="30"/>
        <end position="50"/>
    </location>
</feature>
<feature type="transmembrane region" description="Helical" evidence="10">
    <location>
        <begin position="85"/>
        <end position="108"/>
    </location>
</feature>
<dbReference type="InterPro" id="IPR004705">
    <property type="entry name" value="Cation/H_exchanger_CPA1_bac"/>
</dbReference>
<keyword evidence="6 10" id="KW-0915">Sodium</keyword>
<keyword evidence="8 10" id="KW-0472">Membrane</keyword>
<evidence type="ECO:0000256" key="10">
    <source>
        <dbReference type="RuleBase" id="RU366002"/>
    </source>
</evidence>
<dbReference type="InterPro" id="IPR006153">
    <property type="entry name" value="Cation/H_exchanger_TM"/>
</dbReference>
<feature type="transmembrane region" description="Helical" evidence="10">
    <location>
        <begin position="157"/>
        <end position="177"/>
    </location>
</feature>
<dbReference type="AlphaFoldDB" id="A0A4Q7MXN5"/>
<keyword evidence="10" id="KW-0050">Antiport</keyword>
<dbReference type="Pfam" id="PF00999">
    <property type="entry name" value="Na_H_Exchanger"/>
    <property type="match status" value="1"/>
</dbReference>
<sequence length="530" mass="59601">MLQNNVLLILSLLFVVSMLSMLSQKLRVSYPIFLVIAGLLISLVPGIPEVSLEPEVVFIIFLPPLLYSAAWNTSWNDFWANRRPIGLLSIGLVIFTSAAIAFTAQAMIPGFTLAMGFLLGGIVSPPDAIAATSVLQGMKVPRRAIAILEGESLVNDASSLIVFRFALAAMLTGQFVLWKAGAEFVLVSLMGIVIGLLIAFIEYLIHRFLPTTASIDTAITLISPYLMYIAAEHFHFSGVLAVVSGGLFMSWRSHDVFSYNTRIQTTSVWNTLVFLLNGVVFILIGLQLPGIVEGLEENSMLQSFKYAVVISLVTIIIRILWVYPGAYVPRMLSKRIRTKEVRPTPNSVFLVAWSGMRGVVSLAAALSIPLTISDGSAFPYRNLILFITFSVILVTLVIQGLSLPFVLKWLKIEVPEDEHAQEQEIRLRLASVALDHIEHNYSTEANSIEAFTRLRDRYKRMSEIAARKLEKEEELKKRPEFLPKYRDMLLELVHARRIELNKMRHENQYPEELIRKKEEELDLEEARLRK</sequence>
<feature type="transmembrane region" description="Helical" evidence="10">
    <location>
        <begin position="6"/>
        <end position="23"/>
    </location>
</feature>
<feature type="transmembrane region" description="Helical" evidence="10">
    <location>
        <begin position="306"/>
        <end position="328"/>
    </location>
</feature>
<feature type="transmembrane region" description="Helical" evidence="10">
    <location>
        <begin position="384"/>
        <end position="407"/>
    </location>
</feature>
<organism evidence="12 13">
    <name type="scientific">Pseudobacter ginsenosidimutans</name>
    <dbReference type="NCBI Taxonomy" id="661488"/>
    <lineage>
        <taxon>Bacteria</taxon>
        <taxon>Pseudomonadati</taxon>
        <taxon>Bacteroidota</taxon>
        <taxon>Chitinophagia</taxon>
        <taxon>Chitinophagales</taxon>
        <taxon>Chitinophagaceae</taxon>
        <taxon>Pseudobacter</taxon>
    </lineage>
</organism>
<dbReference type="GO" id="GO:0015385">
    <property type="term" value="F:sodium:proton antiporter activity"/>
    <property type="evidence" value="ECO:0007669"/>
    <property type="project" value="InterPro"/>
</dbReference>
<evidence type="ECO:0000256" key="8">
    <source>
        <dbReference type="ARBA" id="ARBA00023136"/>
    </source>
</evidence>
<dbReference type="GO" id="GO:0005886">
    <property type="term" value="C:plasma membrane"/>
    <property type="evidence" value="ECO:0007669"/>
    <property type="project" value="UniProtKB-SubCell"/>
</dbReference>
<feature type="domain" description="Cation/H+ exchanger transmembrane" evidence="11">
    <location>
        <begin position="15"/>
        <end position="409"/>
    </location>
</feature>
<feature type="transmembrane region" description="Helical" evidence="10">
    <location>
        <begin position="225"/>
        <end position="248"/>
    </location>
</feature>
<keyword evidence="9 10" id="KW-0739">Sodium transport</keyword>
<evidence type="ECO:0000256" key="9">
    <source>
        <dbReference type="ARBA" id="ARBA00023201"/>
    </source>
</evidence>
<comment type="similarity">
    <text evidence="10">Belongs to the monovalent cation:proton antiporter 1 (CPA1) transporter (TC 2.A.36) family.</text>
</comment>
<keyword evidence="2 10" id="KW-0813">Transport</keyword>
<reference evidence="12 13" key="1">
    <citation type="submission" date="2019-02" db="EMBL/GenBank/DDBJ databases">
        <title>Genomic Encyclopedia of Type Strains, Phase IV (KMG-IV): sequencing the most valuable type-strain genomes for metagenomic binning, comparative biology and taxonomic classification.</title>
        <authorList>
            <person name="Goeker M."/>
        </authorList>
    </citation>
    <scope>NUCLEOTIDE SEQUENCE [LARGE SCALE GENOMIC DNA]</scope>
    <source>
        <strain evidence="12 13">DSM 18116</strain>
    </source>
</reference>
<comment type="caution">
    <text evidence="12">The sequence shown here is derived from an EMBL/GenBank/DDBJ whole genome shotgun (WGS) entry which is preliminary data.</text>
</comment>
<evidence type="ECO:0000313" key="12">
    <source>
        <dbReference type="EMBL" id="RZS71870.1"/>
    </source>
</evidence>
<feature type="transmembrane region" description="Helical" evidence="10">
    <location>
        <begin position="184"/>
        <end position="205"/>
    </location>
</feature>
<dbReference type="NCBIfam" id="TIGR00831">
    <property type="entry name" value="a_cpa1"/>
    <property type="match status" value="1"/>
</dbReference>
<evidence type="ECO:0000256" key="5">
    <source>
        <dbReference type="ARBA" id="ARBA00022989"/>
    </source>
</evidence>
<keyword evidence="7 10" id="KW-0406">Ion transport</keyword>
<feature type="transmembrane region" description="Helical" evidence="10">
    <location>
        <begin position="56"/>
        <end position="73"/>
    </location>
</feature>
<comment type="subcellular location">
    <subcellularLocation>
        <location evidence="1 10">Cell membrane</location>
        <topology evidence="1 10">Multi-pass membrane protein</topology>
    </subcellularLocation>
</comment>